<reference evidence="4 5" key="1">
    <citation type="submission" date="2021-09" db="EMBL/GenBank/DDBJ databases">
        <title>Genomic insights and catalytic innovation underlie evolution of tropane alkaloids biosynthesis.</title>
        <authorList>
            <person name="Wang Y.-J."/>
            <person name="Tian T."/>
            <person name="Huang J.-P."/>
            <person name="Huang S.-X."/>
        </authorList>
    </citation>
    <scope>NUCLEOTIDE SEQUENCE [LARGE SCALE GENOMIC DNA]</scope>
    <source>
        <strain evidence="4">KIB-2018</strain>
        <tissue evidence="4">Leaf</tissue>
    </source>
</reference>
<proteinExistence type="predicted"/>
<evidence type="ECO:0000259" key="3">
    <source>
        <dbReference type="Pfam" id="PF00588"/>
    </source>
</evidence>
<dbReference type="InterPro" id="IPR029026">
    <property type="entry name" value="tRNA_m1G_MTases_N"/>
</dbReference>
<comment type="caution">
    <text evidence="4">The sequence shown here is derived from an EMBL/GenBank/DDBJ whole genome shotgun (WGS) entry which is preliminary data.</text>
</comment>
<dbReference type="PANTHER" id="PTHR43191:SF2">
    <property type="entry name" value="RRNA METHYLTRANSFERASE 3, MITOCHONDRIAL"/>
    <property type="match status" value="1"/>
</dbReference>
<accession>A0AAV8TW66</accession>
<dbReference type="Pfam" id="PF00588">
    <property type="entry name" value="SpoU_methylase"/>
    <property type="match status" value="1"/>
</dbReference>
<keyword evidence="5" id="KW-1185">Reference proteome</keyword>
<evidence type="ECO:0000256" key="1">
    <source>
        <dbReference type="ARBA" id="ARBA00022603"/>
    </source>
</evidence>
<dbReference type="PANTHER" id="PTHR43191">
    <property type="entry name" value="RRNA METHYLTRANSFERASE 3"/>
    <property type="match status" value="1"/>
</dbReference>
<dbReference type="EMBL" id="JAIWQS010000003">
    <property type="protein sequence ID" value="KAJ8771205.1"/>
    <property type="molecule type" value="Genomic_DNA"/>
</dbReference>
<evidence type="ECO:0000256" key="2">
    <source>
        <dbReference type="ARBA" id="ARBA00022679"/>
    </source>
</evidence>
<gene>
    <name evidence="4" type="ORF">K2173_025977</name>
</gene>
<sequence>MQSLYAPSLPTVSPPPLKPFSSIAKLSYYHEEEDQDDTDNRSELAKFSLPAHLKSITSTSNPFVKHCVKLSRSSPYRHSHASALVVGTTPIREIHKFQESLQERTIETDYLFLLDNAKVPEELEKSAKRTLRVSALVMKKLSQIQSTEAIEAIALMKFPTSYFLANSHQKDSDFCNWFPSRHRILVLEGIQDPGNLGTLLRSAVAFRWGGVLLLPGCCDPFSGKALRASRGASFQLPIVSGDWYHLEAIKKEFKMKMLAGHPECNDELKLVSQLSQGFAESLADVPLLLVLGNEGHGLSDKAQQECELVSIPMSGDFESLNVAVAGGIFLYMLQPQNGRTLS</sequence>
<dbReference type="SUPFAM" id="SSF55315">
    <property type="entry name" value="L30e-like"/>
    <property type="match status" value="1"/>
</dbReference>
<dbReference type="InterPro" id="IPR029028">
    <property type="entry name" value="Alpha/beta_knot_MTases"/>
</dbReference>
<organism evidence="4 5">
    <name type="scientific">Erythroxylum novogranatense</name>
    <dbReference type="NCBI Taxonomy" id="1862640"/>
    <lineage>
        <taxon>Eukaryota</taxon>
        <taxon>Viridiplantae</taxon>
        <taxon>Streptophyta</taxon>
        <taxon>Embryophyta</taxon>
        <taxon>Tracheophyta</taxon>
        <taxon>Spermatophyta</taxon>
        <taxon>Magnoliopsida</taxon>
        <taxon>eudicotyledons</taxon>
        <taxon>Gunneridae</taxon>
        <taxon>Pentapetalae</taxon>
        <taxon>rosids</taxon>
        <taxon>fabids</taxon>
        <taxon>Malpighiales</taxon>
        <taxon>Erythroxylaceae</taxon>
        <taxon>Erythroxylum</taxon>
    </lineage>
</organism>
<keyword evidence="1" id="KW-0489">Methyltransferase</keyword>
<dbReference type="InterPro" id="IPR051259">
    <property type="entry name" value="rRNA_Methyltransferase"/>
</dbReference>
<dbReference type="GO" id="GO:0008173">
    <property type="term" value="F:RNA methyltransferase activity"/>
    <property type="evidence" value="ECO:0007669"/>
    <property type="project" value="InterPro"/>
</dbReference>
<dbReference type="InterPro" id="IPR001537">
    <property type="entry name" value="SpoU_MeTrfase"/>
</dbReference>
<dbReference type="Gene3D" id="3.40.1280.10">
    <property type="match status" value="1"/>
</dbReference>
<dbReference type="GO" id="GO:0032259">
    <property type="term" value="P:methylation"/>
    <property type="evidence" value="ECO:0007669"/>
    <property type="project" value="UniProtKB-KW"/>
</dbReference>
<dbReference type="FunFam" id="3.40.1280.10:FF:000027">
    <property type="entry name" value="Putative tRNA/rRNA methyltransferase YsgA"/>
    <property type="match status" value="1"/>
</dbReference>
<dbReference type="GO" id="GO:0003723">
    <property type="term" value="F:RNA binding"/>
    <property type="evidence" value="ECO:0007669"/>
    <property type="project" value="InterPro"/>
</dbReference>
<dbReference type="GO" id="GO:0006396">
    <property type="term" value="P:RNA processing"/>
    <property type="evidence" value="ECO:0007669"/>
    <property type="project" value="InterPro"/>
</dbReference>
<evidence type="ECO:0000313" key="5">
    <source>
        <dbReference type="Proteomes" id="UP001159364"/>
    </source>
</evidence>
<evidence type="ECO:0000313" key="4">
    <source>
        <dbReference type="EMBL" id="KAJ8771205.1"/>
    </source>
</evidence>
<dbReference type="Gene3D" id="3.30.1330.30">
    <property type="match status" value="1"/>
</dbReference>
<protein>
    <recommendedName>
        <fullName evidence="3">tRNA/rRNA methyltransferase SpoU type domain-containing protein</fullName>
    </recommendedName>
</protein>
<name>A0AAV8TW66_9ROSI</name>
<keyword evidence="2" id="KW-0808">Transferase</keyword>
<dbReference type="SUPFAM" id="SSF75217">
    <property type="entry name" value="alpha/beta knot"/>
    <property type="match status" value="1"/>
</dbReference>
<dbReference type="AlphaFoldDB" id="A0AAV8TW66"/>
<feature type="domain" description="tRNA/rRNA methyltransferase SpoU type" evidence="3">
    <location>
        <begin position="184"/>
        <end position="331"/>
    </location>
</feature>
<dbReference type="CDD" id="cd18095">
    <property type="entry name" value="SpoU-like_rRNA-MTase"/>
    <property type="match status" value="1"/>
</dbReference>
<dbReference type="InterPro" id="IPR029064">
    <property type="entry name" value="Ribosomal_eL30-like_sf"/>
</dbReference>
<dbReference type="Proteomes" id="UP001159364">
    <property type="component" value="Linkage Group LG03"/>
</dbReference>